<evidence type="ECO:0000313" key="2">
    <source>
        <dbReference type="EMBL" id="GIL50846.1"/>
    </source>
</evidence>
<feature type="compositionally biased region" description="Low complexity" evidence="1">
    <location>
        <begin position="59"/>
        <end position="70"/>
    </location>
</feature>
<comment type="caution">
    <text evidence="2">The sequence shown here is derived from an EMBL/GenBank/DDBJ whole genome shotgun (WGS) entry which is preliminary data.</text>
</comment>
<organism evidence="2 3">
    <name type="scientific">Volvox africanus</name>
    <dbReference type="NCBI Taxonomy" id="51714"/>
    <lineage>
        <taxon>Eukaryota</taxon>
        <taxon>Viridiplantae</taxon>
        <taxon>Chlorophyta</taxon>
        <taxon>core chlorophytes</taxon>
        <taxon>Chlorophyceae</taxon>
        <taxon>CS clade</taxon>
        <taxon>Chlamydomonadales</taxon>
        <taxon>Volvocaceae</taxon>
        <taxon>Volvox</taxon>
    </lineage>
</organism>
<keyword evidence="3" id="KW-1185">Reference proteome</keyword>
<evidence type="ECO:0000256" key="1">
    <source>
        <dbReference type="SAM" id="MobiDB-lite"/>
    </source>
</evidence>
<gene>
    <name evidence="2" type="ORF">Vafri_6962</name>
</gene>
<proteinExistence type="predicted"/>
<feature type="compositionally biased region" description="Low complexity" evidence="1">
    <location>
        <begin position="1"/>
        <end position="32"/>
    </location>
</feature>
<evidence type="ECO:0000313" key="3">
    <source>
        <dbReference type="Proteomes" id="UP000747399"/>
    </source>
</evidence>
<feature type="region of interest" description="Disordered" evidence="1">
    <location>
        <begin position="1"/>
        <end position="87"/>
    </location>
</feature>
<dbReference type="AlphaFoldDB" id="A0A8J4EYP1"/>
<dbReference type="Proteomes" id="UP000747399">
    <property type="component" value="Unassembled WGS sequence"/>
</dbReference>
<accession>A0A8J4EYP1</accession>
<protein>
    <submittedName>
        <fullName evidence="2">Uncharacterized protein</fullName>
    </submittedName>
</protein>
<dbReference type="EMBL" id="BNCO01000009">
    <property type="protein sequence ID" value="GIL50846.1"/>
    <property type="molecule type" value="Genomic_DNA"/>
</dbReference>
<sequence>MASGYGSRPSSSHSTAAGKGTAAAAGAAAAAANGEKEEVPISQGPAAEPTTHTEVSYQAGAAANRSRSGSIGWDAGIRRHNSGHRVDSPAEAVVGVFVSPIHAAAPGDEQGA</sequence>
<feature type="non-terminal residue" evidence="2">
    <location>
        <position position="112"/>
    </location>
</feature>
<name>A0A8J4EYP1_9CHLO</name>
<reference evidence="2" key="1">
    <citation type="journal article" date="2021" name="Proc. Natl. Acad. Sci. U.S.A.">
        <title>Three genomes in the algal genus Volvox reveal the fate of a haploid sex-determining region after a transition to homothallism.</title>
        <authorList>
            <person name="Yamamoto K."/>
            <person name="Hamaji T."/>
            <person name="Kawai-Toyooka H."/>
            <person name="Matsuzaki R."/>
            <person name="Takahashi F."/>
            <person name="Nishimura Y."/>
            <person name="Kawachi M."/>
            <person name="Noguchi H."/>
            <person name="Minakuchi Y."/>
            <person name="Umen J.G."/>
            <person name="Toyoda A."/>
            <person name="Nozaki H."/>
        </authorList>
    </citation>
    <scope>NUCLEOTIDE SEQUENCE</scope>
    <source>
        <strain evidence="2">NIES-3780</strain>
    </source>
</reference>